<protein>
    <submittedName>
        <fullName evidence="4">DNA-binding protein</fullName>
    </submittedName>
</protein>
<dbReference type="InterPro" id="IPR021104">
    <property type="entry name" value="KfrA_DNA-bd_N"/>
</dbReference>
<dbReference type="EMBL" id="JBHSRS010000071">
    <property type="protein sequence ID" value="MFC6282179.1"/>
    <property type="molecule type" value="Genomic_DNA"/>
</dbReference>
<dbReference type="Proteomes" id="UP001596270">
    <property type="component" value="Unassembled WGS sequence"/>
</dbReference>
<gene>
    <name evidence="4" type="ORF">ACFQND_13180</name>
</gene>
<dbReference type="GO" id="GO:0003677">
    <property type="term" value="F:DNA binding"/>
    <property type="evidence" value="ECO:0007669"/>
    <property type="project" value="UniProtKB-KW"/>
</dbReference>
<keyword evidence="5" id="KW-1185">Reference proteome</keyword>
<evidence type="ECO:0000256" key="1">
    <source>
        <dbReference type="SAM" id="Coils"/>
    </source>
</evidence>
<keyword evidence="4" id="KW-0238">DNA-binding</keyword>
<comment type="caution">
    <text evidence="4">The sequence shown here is derived from an EMBL/GenBank/DDBJ whole genome shotgun (WGS) entry which is preliminary data.</text>
</comment>
<evidence type="ECO:0000259" key="3">
    <source>
        <dbReference type="Pfam" id="PF11740"/>
    </source>
</evidence>
<sequence>MARAGIYKSEVLRARDKLLAAGRNPSIDAVREELGSGSKTTIHRYLKEIEEEEGGATGTRVAVSEAIQDLVGRLAARVNEEAEERVTTAQTRHAEQLSQQQQAAAALKTEAQAMRQQLEQSQRVLAEEKTGHGKTTESLRGKTLECTQLTQQVVDLQERIAAEERHRQSLEEKHQHARQALEHFRESSKEQRDQDQRKHEQQVLYLQAELRTVNETLATKQQEAVHTLQDNARLVGELSRAQGDLHQAQEEVRGLRPLKDELGFAQRRAEELGRRLVEQDAAIEQLGTSNKELLTKVDELLAAKQQLELALATARSSVTAQEQVVTSMLELLTSTSGAA</sequence>
<feature type="region of interest" description="Disordered" evidence="2">
    <location>
        <begin position="165"/>
        <end position="200"/>
    </location>
</feature>
<evidence type="ECO:0000313" key="4">
    <source>
        <dbReference type="EMBL" id="MFC6282179.1"/>
    </source>
</evidence>
<dbReference type="Pfam" id="PF11740">
    <property type="entry name" value="KfrA_N"/>
    <property type="match status" value="1"/>
</dbReference>
<accession>A0ABW1TYZ8</accession>
<name>A0ABW1TYZ8_9BURK</name>
<evidence type="ECO:0000256" key="2">
    <source>
        <dbReference type="SAM" id="MobiDB-lite"/>
    </source>
</evidence>
<proteinExistence type="predicted"/>
<feature type="coiled-coil region" evidence="1">
    <location>
        <begin position="290"/>
        <end position="317"/>
    </location>
</feature>
<dbReference type="RefSeq" id="WP_377413811.1">
    <property type="nucleotide sequence ID" value="NZ_JBHSRS010000071.1"/>
</dbReference>
<feature type="domain" description="KfrA N-terminal DNA-binding" evidence="3">
    <location>
        <begin position="8"/>
        <end position="118"/>
    </location>
</feature>
<evidence type="ECO:0000313" key="5">
    <source>
        <dbReference type="Proteomes" id="UP001596270"/>
    </source>
</evidence>
<keyword evidence="1" id="KW-0175">Coiled coil</keyword>
<reference evidence="5" key="1">
    <citation type="journal article" date="2019" name="Int. J. Syst. Evol. Microbiol.">
        <title>The Global Catalogue of Microorganisms (GCM) 10K type strain sequencing project: providing services to taxonomists for standard genome sequencing and annotation.</title>
        <authorList>
            <consortium name="The Broad Institute Genomics Platform"/>
            <consortium name="The Broad Institute Genome Sequencing Center for Infectious Disease"/>
            <person name="Wu L."/>
            <person name="Ma J."/>
        </authorList>
    </citation>
    <scope>NUCLEOTIDE SEQUENCE [LARGE SCALE GENOMIC DNA]</scope>
    <source>
        <strain evidence="5">CCUG 39402</strain>
    </source>
</reference>
<organism evidence="4 5">
    <name type="scientific">Polaromonas aquatica</name>
    <dbReference type="NCBI Taxonomy" id="332657"/>
    <lineage>
        <taxon>Bacteria</taxon>
        <taxon>Pseudomonadati</taxon>
        <taxon>Pseudomonadota</taxon>
        <taxon>Betaproteobacteria</taxon>
        <taxon>Burkholderiales</taxon>
        <taxon>Comamonadaceae</taxon>
        <taxon>Polaromonas</taxon>
    </lineage>
</organism>